<evidence type="ECO:0000313" key="10">
    <source>
        <dbReference type="EMBL" id="MCU7550905.1"/>
    </source>
</evidence>
<evidence type="ECO:0000256" key="7">
    <source>
        <dbReference type="ARBA" id="ARBA00023136"/>
    </source>
</evidence>
<feature type="transmembrane region" description="Helical" evidence="8">
    <location>
        <begin position="282"/>
        <end position="301"/>
    </location>
</feature>
<comment type="subcellular location">
    <subcellularLocation>
        <location evidence="1">Cell membrane</location>
        <topology evidence="1">Multi-pass membrane protein</topology>
    </subcellularLocation>
</comment>
<dbReference type="Proteomes" id="UP001155483">
    <property type="component" value="Unassembled WGS sequence"/>
</dbReference>
<accession>A0A9X2XXI6</accession>
<dbReference type="InterPro" id="IPR038731">
    <property type="entry name" value="RgtA/B/C-like"/>
</dbReference>
<feature type="transmembrane region" description="Helical" evidence="8">
    <location>
        <begin position="69"/>
        <end position="90"/>
    </location>
</feature>
<keyword evidence="5 8" id="KW-0812">Transmembrane</keyword>
<dbReference type="EMBL" id="JAOTIF010000016">
    <property type="protein sequence ID" value="MCU7550905.1"/>
    <property type="molecule type" value="Genomic_DNA"/>
</dbReference>
<evidence type="ECO:0000256" key="4">
    <source>
        <dbReference type="ARBA" id="ARBA00022679"/>
    </source>
</evidence>
<dbReference type="Pfam" id="PF13231">
    <property type="entry name" value="PMT_2"/>
    <property type="match status" value="1"/>
</dbReference>
<reference evidence="10" key="2">
    <citation type="submission" date="2023-04" db="EMBL/GenBank/DDBJ databases">
        <title>Paracnuella aquatica gen. nov., sp. nov., a member of the family Chitinophagaceae isolated from a hot spring.</title>
        <authorList>
            <person name="Wang C."/>
        </authorList>
    </citation>
    <scope>NUCLEOTIDE SEQUENCE</scope>
    <source>
        <strain evidence="10">LB-8</strain>
    </source>
</reference>
<evidence type="ECO:0000259" key="9">
    <source>
        <dbReference type="Pfam" id="PF13231"/>
    </source>
</evidence>
<keyword evidence="2" id="KW-1003">Cell membrane</keyword>
<keyword evidence="4" id="KW-0808">Transferase</keyword>
<protein>
    <submittedName>
        <fullName evidence="10">Glycosyltransferase family 39 protein</fullName>
    </submittedName>
</protein>
<keyword evidence="7 8" id="KW-0472">Membrane</keyword>
<dbReference type="InterPro" id="IPR050297">
    <property type="entry name" value="LipidA_mod_glycosyltrf_83"/>
</dbReference>
<feature type="domain" description="Glycosyltransferase RgtA/B/C/D-like" evidence="9">
    <location>
        <begin position="49"/>
        <end position="198"/>
    </location>
</feature>
<feature type="transmembrane region" description="Helical" evidence="8">
    <location>
        <begin position="145"/>
        <end position="169"/>
    </location>
</feature>
<name>A0A9X2XXI6_9BACT</name>
<dbReference type="GO" id="GO:0009103">
    <property type="term" value="P:lipopolysaccharide biosynthetic process"/>
    <property type="evidence" value="ECO:0007669"/>
    <property type="project" value="UniProtKB-ARBA"/>
</dbReference>
<feature type="transmembrane region" description="Helical" evidence="8">
    <location>
        <begin position="181"/>
        <end position="200"/>
    </location>
</feature>
<gene>
    <name evidence="10" type="ORF">OCK74_17425</name>
</gene>
<proteinExistence type="predicted"/>
<dbReference type="RefSeq" id="WP_279298344.1">
    <property type="nucleotide sequence ID" value="NZ_JAOTIF010000016.1"/>
</dbReference>
<evidence type="ECO:0000256" key="5">
    <source>
        <dbReference type="ARBA" id="ARBA00022692"/>
    </source>
</evidence>
<evidence type="ECO:0000256" key="1">
    <source>
        <dbReference type="ARBA" id="ARBA00004651"/>
    </source>
</evidence>
<reference evidence="10" key="1">
    <citation type="submission" date="2022-09" db="EMBL/GenBank/DDBJ databases">
        <authorList>
            <person name="Yuan C."/>
            <person name="Ke Z."/>
        </authorList>
    </citation>
    <scope>NUCLEOTIDE SEQUENCE</scope>
    <source>
        <strain evidence="10">LB-8</strain>
    </source>
</reference>
<keyword evidence="3" id="KW-0328">Glycosyltransferase</keyword>
<organism evidence="10 11">
    <name type="scientific">Paraflavisolibacter caeni</name>
    <dbReference type="NCBI Taxonomy" id="2982496"/>
    <lineage>
        <taxon>Bacteria</taxon>
        <taxon>Pseudomonadati</taxon>
        <taxon>Bacteroidota</taxon>
        <taxon>Chitinophagia</taxon>
        <taxon>Chitinophagales</taxon>
        <taxon>Chitinophagaceae</taxon>
        <taxon>Paraflavisolibacter</taxon>
    </lineage>
</organism>
<keyword evidence="6 8" id="KW-1133">Transmembrane helix</keyword>
<evidence type="ECO:0000313" key="11">
    <source>
        <dbReference type="Proteomes" id="UP001155483"/>
    </source>
</evidence>
<dbReference type="GO" id="GO:0005886">
    <property type="term" value="C:plasma membrane"/>
    <property type="evidence" value="ECO:0007669"/>
    <property type="project" value="UniProtKB-SubCell"/>
</dbReference>
<evidence type="ECO:0000256" key="6">
    <source>
        <dbReference type="ARBA" id="ARBA00022989"/>
    </source>
</evidence>
<evidence type="ECO:0000256" key="2">
    <source>
        <dbReference type="ARBA" id="ARBA00022475"/>
    </source>
</evidence>
<sequence>MKQLPKHHRLLFYGLWILINWLQAGFTELQDDEAYYWMFSKFLDWGYFDHPPMTALIIKMGYAIFASELGVRFFIVVLSTLTVYLCELLIEQKNTALFYAICLCTAVLQISGFMAVPDIPLMFFTALFFLAYRKFVQQSTISNTVLLAIVVAGLLYSKYHAVLIIFFTLLSNLKLLKRWQVYAAGLIALALYVPHLWWQYQHDWISFRYHLFESNVNPYKVSFTLDYIAGQLLIAGPLAGLIFWPATFMYRPANDTERALKYTAIGIFFFFFLSSFRGRVEANWTAPAIIGIIVLSHQYVLKHVKARQWVFRLAPITLVIVLAARFLMVVDLVPGKAVRDRFHQYKEWPQVLRQKTNGLPIVLSSSYQKASKYWFYSGQPTYSLNEYNKRRNNYNFWPVEDSLLGKPVFIWDANDSLAMQDSIPSSVGVIHYSYDSSFHSFTKIMIKAEERNYTIGENEPLNIKATVSVPPYYKSYLQQHPQIDFPVKLGVFEMNSLLKDIPANITLQQLVQKEAHAFTLPLQLPKGKYFLRFAIGSDGGWFTHNSDKINVEVR</sequence>
<dbReference type="AlphaFoldDB" id="A0A9X2XXI6"/>
<feature type="transmembrane region" description="Helical" evidence="8">
    <location>
        <begin position="97"/>
        <end position="130"/>
    </location>
</feature>
<dbReference type="PANTHER" id="PTHR33908">
    <property type="entry name" value="MANNOSYLTRANSFERASE YKCB-RELATED"/>
    <property type="match status" value="1"/>
</dbReference>
<keyword evidence="11" id="KW-1185">Reference proteome</keyword>
<dbReference type="GO" id="GO:0016763">
    <property type="term" value="F:pentosyltransferase activity"/>
    <property type="evidence" value="ECO:0007669"/>
    <property type="project" value="TreeGrafter"/>
</dbReference>
<evidence type="ECO:0000256" key="3">
    <source>
        <dbReference type="ARBA" id="ARBA00022676"/>
    </source>
</evidence>
<evidence type="ECO:0000256" key="8">
    <source>
        <dbReference type="SAM" id="Phobius"/>
    </source>
</evidence>
<feature type="transmembrane region" description="Helical" evidence="8">
    <location>
        <begin position="313"/>
        <end position="333"/>
    </location>
</feature>
<feature type="transmembrane region" description="Helical" evidence="8">
    <location>
        <begin position="227"/>
        <end position="247"/>
    </location>
</feature>
<comment type="caution">
    <text evidence="10">The sequence shown here is derived from an EMBL/GenBank/DDBJ whole genome shotgun (WGS) entry which is preliminary data.</text>
</comment>
<feature type="transmembrane region" description="Helical" evidence="8">
    <location>
        <begin position="259"/>
        <end position="276"/>
    </location>
</feature>
<dbReference type="PANTHER" id="PTHR33908:SF11">
    <property type="entry name" value="MEMBRANE PROTEIN"/>
    <property type="match status" value="1"/>
</dbReference>